<dbReference type="AlphaFoldDB" id="A0A9Q0S8U2"/>
<protein>
    <submittedName>
        <fullName evidence="1">Uncharacterized protein</fullName>
    </submittedName>
</protein>
<dbReference type="EMBL" id="WJQU01000001">
    <property type="protein sequence ID" value="KAJ6648308.1"/>
    <property type="molecule type" value="Genomic_DNA"/>
</dbReference>
<reference evidence="1" key="1">
    <citation type="submission" date="2022-07" db="EMBL/GenBank/DDBJ databases">
        <authorList>
            <person name="Trinca V."/>
            <person name="Uliana J.V.C."/>
            <person name="Torres T.T."/>
            <person name="Ward R.J."/>
            <person name="Monesi N."/>
        </authorList>
    </citation>
    <scope>NUCLEOTIDE SEQUENCE</scope>
    <source>
        <strain evidence="1">HSMRA1968</strain>
        <tissue evidence="1">Whole embryos</tissue>
    </source>
</reference>
<dbReference type="Proteomes" id="UP001151699">
    <property type="component" value="Chromosome A"/>
</dbReference>
<evidence type="ECO:0000313" key="2">
    <source>
        <dbReference type="Proteomes" id="UP001151699"/>
    </source>
</evidence>
<name>A0A9Q0S8U2_9DIPT</name>
<feature type="non-terminal residue" evidence="1">
    <location>
        <position position="321"/>
    </location>
</feature>
<proteinExistence type="predicted"/>
<accession>A0A9Q0S8U2</accession>
<gene>
    <name evidence="1" type="ORF">Bhyg_03536</name>
</gene>
<comment type="caution">
    <text evidence="1">The sequence shown here is derived from an EMBL/GenBank/DDBJ whole genome shotgun (WGS) entry which is preliminary data.</text>
</comment>
<sequence>MTIINRFLDMRWDDATEVDRAMQELKHHPSRRGLFLGALLGTSIHGQRQLYKRTYDYCVAHGPHLLNSYAFGVRDGPYILVNIMEEYDPDADDYVPNPGIPHQNFGIRCNLENIPIPLFFVDEHHDIDGLVRIDITTNRRYIPSPDDWVLNHSLRNRAIERCGIARTTTFTFFDEEEDHMGLFFLVEAFENLILDFLFELNKTIINDDDLLWYVKGVLHKLNPTQPYEDASGTNILRVQLPEDDTVYMISLNCCADVALPDAFVLLESNMKNLLLHYIPDYAFNDMYEDHDVMLLAITYIPLNLGDRNLGSDFAISVCLSD</sequence>
<organism evidence="1 2">
    <name type="scientific">Pseudolycoriella hygida</name>
    <dbReference type="NCBI Taxonomy" id="35572"/>
    <lineage>
        <taxon>Eukaryota</taxon>
        <taxon>Metazoa</taxon>
        <taxon>Ecdysozoa</taxon>
        <taxon>Arthropoda</taxon>
        <taxon>Hexapoda</taxon>
        <taxon>Insecta</taxon>
        <taxon>Pterygota</taxon>
        <taxon>Neoptera</taxon>
        <taxon>Endopterygota</taxon>
        <taxon>Diptera</taxon>
        <taxon>Nematocera</taxon>
        <taxon>Sciaroidea</taxon>
        <taxon>Sciaridae</taxon>
        <taxon>Pseudolycoriella</taxon>
    </lineage>
</organism>
<evidence type="ECO:0000313" key="1">
    <source>
        <dbReference type="EMBL" id="KAJ6648308.1"/>
    </source>
</evidence>
<keyword evidence="2" id="KW-1185">Reference proteome</keyword>